<organism evidence="2 3">
    <name type="scientific">Tribonema minus</name>
    <dbReference type="NCBI Taxonomy" id="303371"/>
    <lineage>
        <taxon>Eukaryota</taxon>
        <taxon>Sar</taxon>
        <taxon>Stramenopiles</taxon>
        <taxon>Ochrophyta</taxon>
        <taxon>PX clade</taxon>
        <taxon>Xanthophyceae</taxon>
        <taxon>Tribonematales</taxon>
        <taxon>Tribonemataceae</taxon>
        <taxon>Tribonema</taxon>
    </lineage>
</organism>
<evidence type="ECO:0000259" key="1">
    <source>
        <dbReference type="PROSITE" id="PS50280"/>
    </source>
</evidence>
<dbReference type="InterPro" id="IPR013087">
    <property type="entry name" value="Znf_C2H2_type"/>
</dbReference>
<sequence>MRTLSNVHMQHFFSFLNDEKLSVRHLLNSILRRPLAVMQTLSNVQEVMVCRECMAFVGTTRMQLELLRGRGRMQCLEAALHAQAQGTATAEEEGFLSDIVPCAGNCGEVDCILNTQLEHVIKPGNEGFLSDIVPCAGNCGEVYCSAACAALHWRRSHRRLCVGGVSEAEADAHPLVRFRRHAVATNEIFLLVAEVVADQLGRLETNPEGGPEAALAPYAVFVREPWWEVAVDRAGAAATAALRVTLRRLVAESAALLSAALLPDAAAAAAAAALLEPEHLARTIGTFEQNNVGVRAASPLAAAFAAAAAAHGAGADALPAVRAALLALRAMIAAAAYDDGGSDGDDCDADDDDAEHEGEDCACAECDDDDTGGQGGFQGGEGGGMSDGGGEAAALSLVQILEEYDADALFTPLDGTALYSLICCMNHSCDPCCEIKYVGGAGAANPLRAAIVAKRDIAAGEELFQSYIDAAAPLSERAAALEEYGFACDCARCAADAAGGGAGAGAGDMEL</sequence>
<dbReference type="InterPro" id="IPR046341">
    <property type="entry name" value="SET_dom_sf"/>
</dbReference>
<dbReference type="InterPro" id="IPR044237">
    <property type="entry name" value="ATXR2-like"/>
</dbReference>
<dbReference type="PANTHER" id="PTHR47436">
    <property type="entry name" value="HISTONE-LYSINE N-METHYLTRANSFERASE ATXR2"/>
    <property type="match status" value="1"/>
</dbReference>
<dbReference type="CDD" id="cd20071">
    <property type="entry name" value="SET_SMYD"/>
    <property type="match status" value="1"/>
</dbReference>
<dbReference type="PROSITE" id="PS50280">
    <property type="entry name" value="SET"/>
    <property type="match status" value="1"/>
</dbReference>
<dbReference type="GO" id="GO:0008168">
    <property type="term" value="F:methyltransferase activity"/>
    <property type="evidence" value="ECO:0007669"/>
    <property type="project" value="InterPro"/>
</dbReference>
<reference evidence="2" key="1">
    <citation type="submission" date="2021-02" db="EMBL/GenBank/DDBJ databases">
        <title>First Annotated Genome of the Yellow-green Alga Tribonema minus.</title>
        <authorList>
            <person name="Mahan K.M."/>
        </authorList>
    </citation>
    <scope>NUCLEOTIDE SEQUENCE</scope>
    <source>
        <strain evidence="2">UTEX B ZZ1240</strain>
    </source>
</reference>
<dbReference type="OrthoDB" id="47172at2759"/>
<dbReference type="EMBL" id="JAFCMP010000101">
    <property type="protein sequence ID" value="KAG5186832.1"/>
    <property type="molecule type" value="Genomic_DNA"/>
</dbReference>
<evidence type="ECO:0000313" key="3">
    <source>
        <dbReference type="Proteomes" id="UP000664859"/>
    </source>
</evidence>
<comment type="caution">
    <text evidence="2">The sequence shown here is derived from an EMBL/GenBank/DDBJ whole genome shotgun (WGS) entry which is preliminary data.</text>
</comment>
<protein>
    <recommendedName>
        <fullName evidence="1">SET domain-containing protein</fullName>
    </recommendedName>
</protein>
<dbReference type="SUPFAM" id="SSF82199">
    <property type="entry name" value="SET domain"/>
    <property type="match status" value="1"/>
</dbReference>
<accession>A0A835Z6Z6</accession>
<dbReference type="Proteomes" id="UP000664859">
    <property type="component" value="Unassembled WGS sequence"/>
</dbReference>
<proteinExistence type="predicted"/>
<name>A0A835Z6Z6_9STRA</name>
<gene>
    <name evidence="2" type="ORF">JKP88DRAFT_308474</name>
</gene>
<dbReference type="AlphaFoldDB" id="A0A835Z6Z6"/>
<dbReference type="Gene3D" id="2.170.270.10">
    <property type="entry name" value="SET domain"/>
    <property type="match status" value="1"/>
</dbReference>
<keyword evidence="3" id="KW-1185">Reference proteome</keyword>
<evidence type="ECO:0000313" key="2">
    <source>
        <dbReference type="EMBL" id="KAG5186832.1"/>
    </source>
</evidence>
<feature type="domain" description="SET" evidence="1">
    <location>
        <begin position="276"/>
        <end position="468"/>
    </location>
</feature>
<dbReference type="PROSITE" id="PS00028">
    <property type="entry name" value="ZINC_FINGER_C2H2_1"/>
    <property type="match status" value="1"/>
</dbReference>
<dbReference type="PANTHER" id="PTHR47436:SF1">
    <property type="entry name" value="SET DOMAIN-CONTAINING PROTEIN"/>
    <property type="match status" value="1"/>
</dbReference>
<dbReference type="InterPro" id="IPR001214">
    <property type="entry name" value="SET_dom"/>
</dbReference>
<dbReference type="Pfam" id="PF00856">
    <property type="entry name" value="SET"/>
    <property type="match status" value="1"/>
</dbReference>